<sequence>MRGIDHHQEAFLIHLNFYLHLSPKSVLRRKEKKMSKASSSATEEEKEQPIIKVYGWAARDSSGILSPFHFSRRINGDNDITIKIIYCGICHTDLALLKDESGITNYPIVPGHEIVGEVTKVGSSVKKFKIGDKAGVGCMVGSCGSCNNCKQDLENYCPKMIWTYIGYNHQDGLKTFGITVYSPMMHFGLNNPDQHLGVVGLGGLGHVAVKFAKALGMKVTVISSSPNKHKEALERLGADHFLVTSHEDQKQLLQAAMGTMDGILDTVSAPHPLLPLVNLLKTDGKLILLGAPSQPPELPHILLMIGRKIVGGSAIGGMKETQEMMNFAAKHQITADVEVIPMDYVNTAMERLAKGDVKYRFVIDVANTLNPDLLS</sequence>
<keyword evidence="5" id="KW-0560">Oxidoreductase</keyword>
<evidence type="ECO:0000256" key="1">
    <source>
        <dbReference type="ARBA" id="ARBA00001947"/>
    </source>
</evidence>
<dbReference type="Pfam" id="PF08240">
    <property type="entry name" value="ADH_N"/>
    <property type="match status" value="1"/>
</dbReference>
<reference evidence="8" key="1">
    <citation type="submission" date="2021-01" db="EMBL/GenBank/DDBJ databases">
        <authorList>
            <person name="Lovell J.T."/>
            <person name="Bentley N."/>
            <person name="Bhattarai G."/>
            <person name="Jenkins J.W."/>
            <person name="Sreedasyam A."/>
            <person name="Alarcon Y."/>
            <person name="Bock C."/>
            <person name="Boston L."/>
            <person name="Carlson J."/>
            <person name="Cervantes K."/>
            <person name="Clermont K."/>
            <person name="Krom N."/>
            <person name="Kubenka K."/>
            <person name="Mamidi S."/>
            <person name="Mattison C."/>
            <person name="Monteros M."/>
            <person name="Pisani C."/>
            <person name="Plott C."/>
            <person name="Rajasekar S."/>
            <person name="Rhein H.S."/>
            <person name="Rohla C."/>
            <person name="Song M."/>
            <person name="Hilaire R.S."/>
            <person name="Shu S."/>
            <person name="Wells L."/>
            <person name="Wang X."/>
            <person name="Webber J."/>
            <person name="Heerema R.J."/>
            <person name="Klein P."/>
            <person name="Conner P."/>
            <person name="Grauke L."/>
            <person name="Grimwood J."/>
            <person name="Schmutz J."/>
            <person name="Randall J.J."/>
        </authorList>
    </citation>
    <scope>NUCLEOTIDE SEQUENCE</scope>
    <source>
        <tissue evidence="8">Leaf</tissue>
    </source>
</reference>
<dbReference type="EMBL" id="CM031831">
    <property type="protein sequence ID" value="KAG6702771.1"/>
    <property type="molecule type" value="Genomic_DNA"/>
</dbReference>
<dbReference type="Pfam" id="PF00107">
    <property type="entry name" value="ADH_zinc_N"/>
    <property type="match status" value="1"/>
</dbReference>
<dbReference type="GO" id="GO:0016616">
    <property type="term" value="F:oxidoreductase activity, acting on the CH-OH group of donors, NAD or NADP as acceptor"/>
    <property type="evidence" value="ECO:0007669"/>
    <property type="project" value="InterPro"/>
</dbReference>
<dbReference type="InterPro" id="IPR047109">
    <property type="entry name" value="CAD-like"/>
</dbReference>
<evidence type="ECO:0000259" key="7">
    <source>
        <dbReference type="SMART" id="SM00829"/>
    </source>
</evidence>
<dbReference type="Proteomes" id="UP000811246">
    <property type="component" value="Chromosome 7"/>
</dbReference>
<dbReference type="GO" id="GO:0009809">
    <property type="term" value="P:lignin biosynthetic process"/>
    <property type="evidence" value="ECO:0007669"/>
    <property type="project" value="UniProtKB-ARBA"/>
</dbReference>
<evidence type="ECO:0000256" key="6">
    <source>
        <dbReference type="RuleBase" id="RU361277"/>
    </source>
</evidence>
<keyword evidence="3 6" id="KW-0479">Metal-binding</keyword>
<dbReference type="InterPro" id="IPR002328">
    <property type="entry name" value="ADH_Zn_CS"/>
</dbReference>
<dbReference type="GO" id="GO:0008270">
    <property type="term" value="F:zinc ion binding"/>
    <property type="evidence" value="ECO:0007669"/>
    <property type="project" value="InterPro"/>
</dbReference>
<dbReference type="FunFam" id="3.40.50.720:FF:000022">
    <property type="entry name" value="Cinnamyl alcohol dehydrogenase"/>
    <property type="match status" value="1"/>
</dbReference>
<dbReference type="InterPro" id="IPR020843">
    <property type="entry name" value="ER"/>
</dbReference>
<evidence type="ECO:0000313" key="8">
    <source>
        <dbReference type="EMBL" id="KAG6702771.1"/>
    </source>
</evidence>
<comment type="cofactor">
    <cofactor evidence="1 6">
        <name>Zn(2+)</name>
        <dbReference type="ChEBI" id="CHEBI:29105"/>
    </cofactor>
</comment>
<evidence type="ECO:0000256" key="4">
    <source>
        <dbReference type="ARBA" id="ARBA00022833"/>
    </source>
</evidence>
<dbReference type="PANTHER" id="PTHR42683">
    <property type="entry name" value="ALDEHYDE REDUCTASE"/>
    <property type="match status" value="1"/>
</dbReference>
<organism evidence="8 9">
    <name type="scientific">Carya illinoinensis</name>
    <name type="common">Pecan</name>
    <dbReference type="NCBI Taxonomy" id="32201"/>
    <lineage>
        <taxon>Eukaryota</taxon>
        <taxon>Viridiplantae</taxon>
        <taxon>Streptophyta</taxon>
        <taxon>Embryophyta</taxon>
        <taxon>Tracheophyta</taxon>
        <taxon>Spermatophyta</taxon>
        <taxon>Magnoliopsida</taxon>
        <taxon>eudicotyledons</taxon>
        <taxon>Gunneridae</taxon>
        <taxon>Pentapetalae</taxon>
        <taxon>rosids</taxon>
        <taxon>fabids</taxon>
        <taxon>Fagales</taxon>
        <taxon>Juglandaceae</taxon>
        <taxon>Carya</taxon>
    </lineage>
</organism>
<dbReference type="AlphaFoldDB" id="A0A922JC28"/>
<comment type="similarity">
    <text evidence="2 6">Belongs to the zinc-containing alcohol dehydrogenase family.</text>
</comment>
<dbReference type="PROSITE" id="PS00059">
    <property type="entry name" value="ADH_ZINC"/>
    <property type="match status" value="1"/>
</dbReference>
<evidence type="ECO:0000313" key="9">
    <source>
        <dbReference type="Proteomes" id="UP000811246"/>
    </source>
</evidence>
<accession>A0A922JC28</accession>
<dbReference type="SMART" id="SM00829">
    <property type="entry name" value="PKS_ER"/>
    <property type="match status" value="1"/>
</dbReference>
<dbReference type="InterPro" id="IPR013149">
    <property type="entry name" value="ADH-like_C"/>
</dbReference>
<proteinExistence type="inferred from homology"/>
<dbReference type="FunFam" id="3.90.180.10:FF:000100">
    <property type="entry name" value="Putative cinnamyl alcohol dehydrogenase 6"/>
    <property type="match status" value="1"/>
</dbReference>
<feature type="domain" description="Enoyl reductase (ER)" evidence="7">
    <location>
        <begin position="63"/>
        <end position="363"/>
    </location>
</feature>
<protein>
    <recommendedName>
        <fullName evidence="7">Enoyl reductase (ER) domain-containing protein</fullName>
    </recommendedName>
</protein>
<dbReference type="InterPro" id="IPR013154">
    <property type="entry name" value="ADH-like_N"/>
</dbReference>
<keyword evidence="4 6" id="KW-0862">Zinc</keyword>
<dbReference type="CDD" id="cd05283">
    <property type="entry name" value="CAD1"/>
    <property type="match status" value="1"/>
</dbReference>
<comment type="caution">
    <text evidence="8">The sequence shown here is derived from an EMBL/GenBank/DDBJ whole genome shotgun (WGS) entry which is preliminary data.</text>
</comment>
<name>A0A922JC28_CARIL</name>
<evidence type="ECO:0000256" key="3">
    <source>
        <dbReference type="ARBA" id="ARBA00022723"/>
    </source>
</evidence>
<evidence type="ECO:0000256" key="5">
    <source>
        <dbReference type="ARBA" id="ARBA00023002"/>
    </source>
</evidence>
<evidence type="ECO:0000256" key="2">
    <source>
        <dbReference type="ARBA" id="ARBA00008072"/>
    </source>
</evidence>
<gene>
    <name evidence="8" type="ORF">I3842_07G051500</name>
</gene>